<dbReference type="SUPFAM" id="SSF54523">
    <property type="entry name" value="Pili subunits"/>
    <property type="match status" value="1"/>
</dbReference>
<keyword evidence="14" id="KW-1185">Reference proteome</keyword>
<evidence type="ECO:0000256" key="6">
    <source>
        <dbReference type="ARBA" id="ARBA00022692"/>
    </source>
</evidence>
<keyword evidence="3" id="KW-1003">Cell membrane</keyword>
<keyword evidence="5" id="KW-0997">Cell inner membrane</keyword>
<keyword evidence="7 11" id="KW-1133">Transmembrane helix</keyword>
<protein>
    <recommendedName>
        <fullName evidence="2">Type II secretion system protein H</fullName>
    </recommendedName>
    <alternativeName>
        <fullName evidence="10">General secretion pathway protein H</fullName>
    </alternativeName>
</protein>
<dbReference type="InterPro" id="IPR045584">
    <property type="entry name" value="Pilin-like"/>
</dbReference>
<evidence type="ECO:0000313" key="13">
    <source>
        <dbReference type="EMBL" id="TCT18845.1"/>
    </source>
</evidence>
<dbReference type="AlphaFoldDB" id="A0A4R3MSB2"/>
<evidence type="ECO:0000256" key="4">
    <source>
        <dbReference type="ARBA" id="ARBA00022481"/>
    </source>
</evidence>
<evidence type="ECO:0000256" key="7">
    <source>
        <dbReference type="ARBA" id="ARBA00022989"/>
    </source>
</evidence>
<evidence type="ECO:0000256" key="9">
    <source>
        <dbReference type="ARBA" id="ARBA00025772"/>
    </source>
</evidence>
<dbReference type="GO" id="GO:0005886">
    <property type="term" value="C:plasma membrane"/>
    <property type="evidence" value="ECO:0007669"/>
    <property type="project" value="UniProtKB-SubCell"/>
</dbReference>
<dbReference type="InterPro" id="IPR022346">
    <property type="entry name" value="T2SS_GspH"/>
</dbReference>
<name>A0A4R3MSB2_9GAMM</name>
<evidence type="ECO:0000256" key="3">
    <source>
        <dbReference type="ARBA" id="ARBA00022475"/>
    </source>
</evidence>
<dbReference type="GO" id="GO:0015628">
    <property type="term" value="P:protein secretion by the type II secretion system"/>
    <property type="evidence" value="ECO:0007669"/>
    <property type="project" value="InterPro"/>
</dbReference>
<dbReference type="Pfam" id="PF12019">
    <property type="entry name" value="GspH"/>
    <property type="match status" value="1"/>
</dbReference>
<comment type="caution">
    <text evidence="13">The sequence shown here is derived from an EMBL/GenBank/DDBJ whole genome shotgun (WGS) entry which is preliminary data.</text>
</comment>
<evidence type="ECO:0000259" key="12">
    <source>
        <dbReference type="Pfam" id="PF12019"/>
    </source>
</evidence>
<dbReference type="Proteomes" id="UP000295717">
    <property type="component" value="Unassembled WGS sequence"/>
</dbReference>
<keyword evidence="8 11" id="KW-0472">Membrane</keyword>
<feature type="transmembrane region" description="Helical" evidence="11">
    <location>
        <begin position="20"/>
        <end position="43"/>
    </location>
</feature>
<keyword evidence="6 11" id="KW-0812">Transmembrane</keyword>
<evidence type="ECO:0000256" key="5">
    <source>
        <dbReference type="ARBA" id="ARBA00022519"/>
    </source>
</evidence>
<comment type="subcellular location">
    <subcellularLocation>
        <location evidence="1">Cell inner membrane</location>
        <topology evidence="1">Single-pass membrane protein</topology>
    </subcellularLocation>
</comment>
<dbReference type="Pfam" id="PF07963">
    <property type="entry name" value="N_methyl"/>
    <property type="match status" value="1"/>
</dbReference>
<dbReference type="InterPro" id="IPR012902">
    <property type="entry name" value="N_methyl_site"/>
</dbReference>
<evidence type="ECO:0000256" key="2">
    <source>
        <dbReference type="ARBA" id="ARBA00021549"/>
    </source>
</evidence>
<organism evidence="13 14">
    <name type="scientific">Thiobaca trueperi</name>
    <dbReference type="NCBI Taxonomy" id="127458"/>
    <lineage>
        <taxon>Bacteria</taxon>
        <taxon>Pseudomonadati</taxon>
        <taxon>Pseudomonadota</taxon>
        <taxon>Gammaproteobacteria</taxon>
        <taxon>Chromatiales</taxon>
        <taxon>Chromatiaceae</taxon>
        <taxon>Thiobaca</taxon>
    </lineage>
</organism>
<comment type="similarity">
    <text evidence="9">Belongs to the GSP H family.</text>
</comment>
<dbReference type="PROSITE" id="PS00409">
    <property type="entry name" value="PROKAR_NTER_METHYL"/>
    <property type="match status" value="1"/>
</dbReference>
<evidence type="ECO:0000256" key="1">
    <source>
        <dbReference type="ARBA" id="ARBA00004377"/>
    </source>
</evidence>
<sequence length="188" mass="19844">MLVNLTQVGLSARHRLQNAGGGFTLLELLIAVSVLTILLAIAIPSMQALLTRNHLKAAAQALAEDLQWTRSESIARNQMLRVVFNMNHWCYGIDENASATAHCDCRLSPGETSACSLKQVSGAAFPGIGLTGTFSATRFEPRRATAINGSLNLTAANGPALRVVLSRLGRVRICAPTGSVAGYEPCGG</sequence>
<dbReference type="RefSeq" id="WP_132978458.1">
    <property type="nucleotide sequence ID" value="NZ_SMAO01000011.1"/>
</dbReference>
<dbReference type="GO" id="GO:0015627">
    <property type="term" value="C:type II protein secretion system complex"/>
    <property type="evidence" value="ECO:0007669"/>
    <property type="project" value="InterPro"/>
</dbReference>
<gene>
    <name evidence="13" type="ORF">EDC35_11144</name>
</gene>
<evidence type="ECO:0000256" key="10">
    <source>
        <dbReference type="ARBA" id="ARBA00030775"/>
    </source>
</evidence>
<proteinExistence type="inferred from homology"/>
<accession>A0A4R3MSB2</accession>
<keyword evidence="4" id="KW-0488">Methylation</keyword>
<dbReference type="OrthoDB" id="5570404at2"/>
<feature type="domain" description="General secretion pathway GspH" evidence="12">
    <location>
        <begin position="58"/>
        <end position="169"/>
    </location>
</feature>
<evidence type="ECO:0000313" key="14">
    <source>
        <dbReference type="Proteomes" id="UP000295717"/>
    </source>
</evidence>
<evidence type="ECO:0000256" key="11">
    <source>
        <dbReference type="SAM" id="Phobius"/>
    </source>
</evidence>
<reference evidence="13 14" key="1">
    <citation type="submission" date="2019-03" db="EMBL/GenBank/DDBJ databases">
        <title>Genomic Encyclopedia of Type Strains, Phase IV (KMG-IV): sequencing the most valuable type-strain genomes for metagenomic binning, comparative biology and taxonomic classification.</title>
        <authorList>
            <person name="Goeker M."/>
        </authorList>
    </citation>
    <scope>NUCLEOTIDE SEQUENCE [LARGE SCALE GENOMIC DNA]</scope>
    <source>
        <strain evidence="13 14">DSM 13587</strain>
    </source>
</reference>
<dbReference type="EMBL" id="SMAO01000011">
    <property type="protein sequence ID" value="TCT18845.1"/>
    <property type="molecule type" value="Genomic_DNA"/>
</dbReference>
<evidence type="ECO:0000256" key="8">
    <source>
        <dbReference type="ARBA" id="ARBA00023136"/>
    </source>
</evidence>
<dbReference type="Gene3D" id="3.30.700.10">
    <property type="entry name" value="Glycoprotein, Type 4 Pilin"/>
    <property type="match status" value="1"/>
</dbReference>
<dbReference type="NCBIfam" id="TIGR02532">
    <property type="entry name" value="IV_pilin_GFxxxE"/>
    <property type="match status" value="1"/>
</dbReference>